<feature type="transmembrane region" description="Helical" evidence="1">
    <location>
        <begin position="12"/>
        <end position="33"/>
    </location>
</feature>
<proteinExistence type="predicted"/>
<comment type="caution">
    <text evidence="2">The sequence shown here is derived from an EMBL/GenBank/DDBJ whole genome shotgun (WGS) entry which is preliminary data.</text>
</comment>
<dbReference type="EMBL" id="JAUZVZ010000007">
    <property type="protein sequence ID" value="MDP4535773.1"/>
    <property type="molecule type" value="Genomic_DNA"/>
</dbReference>
<protein>
    <submittedName>
        <fullName evidence="2">DUF4386 domain-containing protein</fullName>
    </submittedName>
</protein>
<feature type="transmembrane region" description="Helical" evidence="1">
    <location>
        <begin position="89"/>
        <end position="117"/>
    </location>
</feature>
<dbReference type="InterPro" id="IPR025495">
    <property type="entry name" value="DUF4386"/>
</dbReference>
<evidence type="ECO:0000313" key="3">
    <source>
        <dbReference type="Proteomes" id="UP001231616"/>
    </source>
</evidence>
<gene>
    <name evidence="2" type="ORF">Q3O60_06215</name>
</gene>
<name>A0ABT9GXJ1_9GAMM</name>
<reference evidence="2 3" key="1">
    <citation type="submission" date="2023-08" db="EMBL/GenBank/DDBJ databases">
        <authorList>
            <person name="Joshi A."/>
            <person name="Thite S."/>
        </authorList>
    </citation>
    <scope>NUCLEOTIDE SEQUENCE [LARGE SCALE GENOMIC DNA]</scope>
    <source>
        <strain evidence="2 3">AC40</strain>
    </source>
</reference>
<sequence length="243" mass="26527">MPSFADSPNVYARIAGLSYLLIIFLGLVGYLFIREPLFVSGDAATTASNILQAETSWRLSITGDVLMHALDIPVMIILYLLLKQVSKPLALLSVAFNLVQTAVLVANKLVLLAPLIIMNNAYILSAFTAEQIHAQVMVLASLHDYGFGLGLIFFGFACIGYGTLIFRSGYFPKFLGVFLMVAGISYLTNSLILLIVPSLSGVVFPILVLSFIAELTFALWLIFKGVHQEQWHQAVARGNQSVP</sequence>
<dbReference type="Pfam" id="PF14329">
    <property type="entry name" value="DUF4386"/>
    <property type="match status" value="1"/>
</dbReference>
<keyword evidence="1" id="KW-0812">Transmembrane</keyword>
<keyword evidence="1" id="KW-1133">Transmembrane helix</keyword>
<feature type="transmembrane region" description="Helical" evidence="1">
    <location>
        <begin position="174"/>
        <end position="196"/>
    </location>
</feature>
<dbReference type="Proteomes" id="UP001231616">
    <property type="component" value="Unassembled WGS sequence"/>
</dbReference>
<dbReference type="RefSeq" id="WP_305893039.1">
    <property type="nucleotide sequence ID" value="NZ_JAUZVZ010000007.1"/>
</dbReference>
<feature type="transmembrane region" description="Helical" evidence="1">
    <location>
        <begin position="202"/>
        <end position="223"/>
    </location>
</feature>
<evidence type="ECO:0000313" key="2">
    <source>
        <dbReference type="EMBL" id="MDP4535773.1"/>
    </source>
</evidence>
<keyword evidence="3" id="KW-1185">Reference proteome</keyword>
<keyword evidence="1" id="KW-0472">Membrane</keyword>
<accession>A0ABT9GXJ1</accession>
<feature type="transmembrane region" description="Helical" evidence="1">
    <location>
        <begin position="145"/>
        <end position="167"/>
    </location>
</feature>
<organism evidence="2 3">
    <name type="scientific">Alkalimonas collagenimarina</name>
    <dbReference type="NCBI Taxonomy" id="400390"/>
    <lineage>
        <taxon>Bacteria</taxon>
        <taxon>Pseudomonadati</taxon>
        <taxon>Pseudomonadota</taxon>
        <taxon>Gammaproteobacteria</taxon>
        <taxon>Alkalimonas</taxon>
    </lineage>
</organism>
<feature type="transmembrane region" description="Helical" evidence="1">
    <location>
        <begin position="65"/>
        <end position="82"/>
    </location>
</feature>
<evidence type="ECO:0000256" key="1">
    <source>
        <dbReference type="SAM" id="Phobius"/>
    </source>
</evidence>